<organism evidence="10 11">
    <name type="scientific">Symbiodinium natans</name>
    <dbReference type="NCBI Taxonomy" id="878477"/>
    <lineage>
        <taxon>Eukaryota</taxon>
        <taxon>Sar</taxon>
        <taxon>Alveolata</taxon>
        <taxon>Dinophyceae</taxon>
        <taxon>Suessiales</taxon>
        <taxon>Symbiodiniaceae</taxon>
        <taxon>Symbiodinium</taxon>
    </lineage>
</organism>
<feature type="region of interest" description="Disordered" evidence="7">
    <location>
        <begin position="408"/>
        <end position="441"/>
    </location>
</feature>
<reference evidence="10" key="1">
    <citation type="submission" date="2021-02" db="EMBL/GenBank/DDBJ databases">
        <authorList>
            <person name="Dougan E. K."/>
            <person name="Rhodes N."/>
            <person name="Thang M."/>
            <person name="Chan C."/>
        </authorList>
    </citation>
    <scope>NUCLEOTIDE SEQUENCE</scope>
</reference>
<feature type="transmembrane region" description="Helical" evidence="8">
    <location>
        <begin position="285"/>
        <end position="310"/>
    </location>
</feature>
<feature type="transmembrane region" description="Helical" evidence="8">
    <location>
        <begin position="255"/>
        <end position="273"/>
    </location>
</feature>
<keyword evidence="5 8" id="KW-0472">Membrane</keyword>
<evidence type="ECO:0000256" key="4">
    <source>
        <dbReference type="ARBA" id="ARBA00022989"/>
    </source>
</evidence>
<feature type="transmembrane region" description="Helical" evidence="8">
    <location>
        <begin position="48"/>
        <end position="73"/>
    </location>
</feature>
<dbReference type="Pfam" id="PF07690">
    <property type="entry name" value="MFS_1"/>
    <property type="match status" value="1"/>
</dbReference>
<dbReference type="PROSITE" id="PS50850">
    <property type="entry name" value="MFS"/>
    <property type="match status" value="1"/>
</dbReference>
<comment type="similarity">
    <text evidence="6">Belongs to the major facilitator superfamily. Spinster (TC 2.A.1.49) family.</text>
</comment>
<comment type="caution">
    <text evidence="10">The sequence shown here is derived from an EMBL/GenBank/DDBJ whole genome shotgun (WGS) entry which is preliminary data.</text>
</comment>
<evidence type="ECO:0000256" key="7">
    <source>
        <dbReference type="SAM" id="MobiDB-lite"/>
    </source>
</evidence>
<keyword evidence="2" id="KW-0813">Transport</keyword>
<evidence type="ECO:0000259" key="9">
    <source>
        <dbReference type="PROSITE" id="PS50850"/>
    </source>
</evidence>
<evidence type="ECO:0000256" key="5">
    <source>
        <dbReference type="ARBA" id="ARBA00023136"/>
    </source>
</evidence>
<evidence type="ECO:0000256" key="3">
    <source>
        <dbReference type="ARBA" id="ARBA00022692"/>
    </source>
</evidence>
<dbReference type="PANTHER" id="PTHR23505:SF52">
    <property type="entry name" value="MAJOR FACILITATOR SUPERFAMILY PROTEIN"/>
    <property type="match status" value="1"/>
</dbReference>
<feature type="transmembrane region" description="Helical" evidence="8">
    <location>
        <begin position="372"/>
        <end position="397"/>
    </location>
</feature>
<proteinExistence type="inferred from homology"/>
<dbReference type="InterPro" id="IPR011701">
    <property type="entry name" value="MFS"/>
</dbReference>
<dbReference type="InterPro" id="IPR044770">
    <property type="entry name" value="MFS_spinster-like"/>
</dbReference>
<keyword evidence="3 8" id="KW-0812">Transmembrane</keyword>
<evidence type="ECO:0000256" key="2">
    <source>
        <dbReference type="ARBA" id="ARBA00022448"/>
    </source>
</evidence>
<dbReference type="Proteomes" id="UP000604046">
    <property type="component" value="Unassembled WGS sequence"/>
</dbReference>
<comment type="subcellular location">
    <subcellularLocation>
        <location evidence="1">Membrane</location>
        <topology evidence="1">Multi-pass membrane protein</topology>
    </subcellularLocation>
</comment>
<dbReference type="Gene3D" id="1.20.1250.20">
    <property type="entry name" value="MFS general substrate transporter like domains"/>
    <property type="match status" value="2"/>
</dbReference>
<evidence type="ECO:0000256" key="1">
    <source>
        <dbReference type="ARBA" id="ARBA00004141"/>
    </source>
</evidence>
<dbReference type="PANTHER" id="PTHR23505">
    <property type="entry name" value="SPINSTER"/>
    <property type="match status" value="1"/>
</dbReference>
<keyword evidence="11" id="KW-1185">Reference proteome</keyword>
<dbReference type="EMBL" id="CAJNDS010002102">
    <property type="protein sequence ID" value="CAE7328190.1"/>
    <property type="molecule type" value="Genomic_DNA"/>
</dbReference>
<dbReference type="SUPFAM" id="SSF103473">
    <property type="entry name" value="MFS general substrate transporter"/>
    <property type="match status" value="1"/>
</dbReference>
<evidence type="ECO:0000313" key="11">
    <source>
        <dbReference type="Proteomes" id="UP000604046"/>
    </source>
</evidence>
<dbReference type="InterPro" id="IPR036259">
    <property type="entry name" value="MFS_trans_sf"/>
</dbReference>
<accession>A0A812PB05</accession>
<sequence length="441" mass="47516">MEHDLHLAPSQLAVLALCQGVACAVSGPVWGNLVDSGASRKSLLQVGAMLWGLCTIQLALTSNFVIMIVLRVLNGAALAMMVPVMQSIVADLTTSSNCGSAFGKVACAANVGQVLACLMVTPISESVIRGVRGWRLSLAFVGILSLVCALFVRVAVHEEPTVWKPRRFGILREIRTFVQFMKIPTFRVIVLQGVFGTIPSAAQSFTTMYLQYMGVSNAMCGLILALRTVGEGLGSALGGYLGDIAHMRRPTDGRIFIAMFSVLVNIPFIYAIFMGVSKSQDLSVFFAGLLFTSGVFTSWEVAGCLCPVVIDIVPRRQLSSAFAWNVAIVFTSGNMIGPMLVGVTAQKIFHYRLTTDSIEDMSADMRESNAEALGKSLCFSSIVPCIISALIFAMLFCTYSSDRRNIQDCQAGDTDSDVPEASKEPPTETSRLLTKRRSSEA</sequence>
<evidence type="ECO:0000313" key="10">
    <source>
        <dbReference type="EMBL" id="CAE7328190.1"/>
    </source>
</evidence>
<dbReference type="GO" id="GO:0022857">
    <property type="term" value="F:transmembrane transporter activity"/>
    <property type="evidence" value="ECO:0007669"/>
    <property type="project" value="InterPro"/>
</dbReference>
<name>A0A812PB05_9DINO</name>
<gene>
    <name evidence="10" type="primary">NPC1</name>
    <name evidence="10" type="ORF">SNAT2548_LOCUS17187</name>
</gene>
<dbReference type="AlphaFoldDB" id="A0A812PB05"/>
<feature type="transmembrane region" description="Helical" evidence="8">
    <location>
        <begin position="136"/>
        <end position="156"/>
    </location>
</feature>
<dbReference type="OrthoDB" id="440755at2759"/>
<keyword evidence="4 8" id="KW-1133">Transmembrane helix</keyword>
<dbReference type="GO" id="GO:0016020">
    <property type="term" value="C:membrane"/>
    <property type="evidence" value="ECO:0007669"/>
    <property type="project" value="UniProtKB-SubCell"/>
</dbReference>
<evidence type="ECO:0000256" key="6">
    <source>
        <dbReference type="ARBA" id="ARBA00024338"/>
    </source>
</evidence>
<dbReference type="InterPro" id="IPR020846">
    <property type="entry name" value="MFS_dom"/>
</dbReference>
<feature type="domain" description="Major facilitator superfamily (MFS) profile" evidence="9">
    <location>
        <begin position="1"/>
        <end position="401"/>
    </location>
</feature>
<protein>
    <submittedName>
        <fullName evidence="10">NPC1 protein</fullName>
    </submittedName>
</protein>
<feature type="transmembrane region" description="Helical" evidence="8">
    <location>
        <begin position="322"/>
        <end position="343"/>
    </location>
</feature>
<evidence type="ECO:0000256" key="8">
    <source>
        <dbReference type="SAM" id="Phobius"/>
    </source>
</evidence>